<reference evidence="2 3" key="1">
    <citation type="submission" date="2019-10" db="EMBL/GenBank/DDBJ databases">
        <title>Whole genome shotgun sequence of Acrocarpospora pleiomorpha NBRC 16267.</title>
        <authorList>
            <person name="Ichikawa N."/>
            <person name="Kimura A."/>
            <person name="Kitahashi Y."/>
            <person name="Komaki H."/>
            <person name="Oguchi A."/>
        </authorList>
    </citation>
    <scope>NUCLEOTIDE SEQUENCE [LARGE SCALE GENOMIC DNA]</scope>
    <source>
        <strain evidence="2 3">NBRC 16267</strain>
    </source>
</reference>
<name>A0A5M3XJJ7_9ACTN</name>
<keyword evidence="3" id="KW-1185">Reference proteome</keyword>
<dbReference type="EMBL" id="BLAF01000025">
    <property type="protein sequence ID" value="GES21647.1"/>
    <property type="molecule type" value="Genomic_DNA"/>
</dbReference>
<dbReference type="Pfam" id="PF14399">
    <property type="entry name" value="BtrH_N"/>
    <property type="match status" value="1"/>
</dbReference>
<evidence type="ECO:0000313" key="3">
    <source>
        <dbReference type="Proteomes" id="UP000377595"/>
    </source>
</evidence>
<dbReference type="RefSeq" id="WP_218038466.1">
    <property type="nucleotide sequence ID" value="NZ_BAAAHM010000007.1"/>
</dbReference>
<protein>
    <recommendedName>
        <fullName evidence="1">Butirosin biosynthesis protein H N-terminal domain-containing protein</fullName>
    </recommendedName>
</protein>
<feature type="domain" description="Butirosin biosynthesis protein H N-terminal" evidence="1">
    <location>
        <begin position="49"/>
        <end position="186"/>
    </location>
</feature>
<sequence>MTDKKQLKARIRARMAKTGESYTTARRHLVGAQDGPAVDGGWRLNGGRHPDSAAITNILRNGGAEVSEPLVFVAGGGLGAGYILWEFKHDDSRHVTLGFRNQWQYPQRWLEKTLTRLGVKHDAHTTGGAKAASQRLTAELDAGRACVIMPDRYQIGYWNAPASLDGYGGHPVIAYRRDETGVFLDDRNLAPLRVPQEKVDAARARVGSYKNMLVVPYPGELTLPEAVRDGLRDCAEHLSLPSDSFSLPAWRKWSRTILDGKAAKGWPKVFADGRGLAGAMLSTWEGIEPVGQDGGNLRDLFADGLDEAAAILGFPLGELATEFRRIHGLWHGLAEAALPDSEYGRLRELTAEIRESLIAEGAASPDASRELWELRAAADKAVVDLDRFADLSERLANIFEAETAAIARLRSVITA</sequence>
<organism evidence="2 3">
    <name type="scientific">Acrocarpospora pleiomorpha</name>
    <dbReference type="NCBI Taxonomy" id="90975"/>
    <lineage>
        <taxon>Bacteria</taxon>
        <taxon>Bacillati</taxon>
        <taxon>Actinomycetota</taxon>
        <taxon>Actinomycetes</taxon>
        <taxon>Streptosporangiales</taxon>
        <taxon>Streptosporangiaceae</taxon>
        <taxon>Acrocarpospora</taxon>
    </lineage>
</organism>
<gene>
    <name evidence="2" type="ORF">Aple_045430</name>
</gene>
<dbReference type="AlphaFoldDB" id="A0A5M3XJJ7"/>
<evidence type="ECO:0000313" key="2">
    <source>
        <dbReference type="EMBL" id="GES21647.1"/>
    </source>
</evidence>
<proteinExistence type="predicted"/>
<accession>A0A5M3XJJ7</accession>
<dbReference type="InterPro" id="IPR026935">
    <property type="entry name" value="BtrH_N"/>
</dbReference>
<evidence type="ECO:0000259" key="1">
    <source>
        <dbReference type="Pfam" id="PF14399"/>
    </source>
</evidence>
<comment type="caution">
    <text evidence="2">The sequence shown here is derived from an EMBL/GenBank/DDBJ whole genome shotgun (WGS) entry which is preliminary data.</text>
</comment>
<dbReference type="Proteomes" id="UP000377595">
    <property type="component" value="Unassembled WGS sequence"/>
</dbReference>